<dbReference type="OrthoDB" id="9786516at2"/>
<dbReference type="InterPro" id="IPR054612">
    <property type="entry name" value="Phage_capsid-like_C"/>
</dbReference>
<dbReference type="Proteomes" id="UP000244013">
    <property type="component" value="Unassembled WGS sequence"/>
</dbReference>
<organism evidence="3 4">
    <name type="scientific">Sphingomonas faeni</name>
    <dbReference type="NCBI Taxonomy" id="185950"/>
    <lineage>
        <taxon>Bacteria</taxon>
        <taxon>Pseudomonadati</taxon>
        <taxon>Pseudomonadota</taxon>
        <taxon>Alphaproteobacteria</taxon>
        <taxon>Sphingomonadales</taxon>
        <taxon>Sphingomonadaceae</taxon>
        <taxon>Sphingomonas</taxon>
    </lineage>
</organism>
<evidence type="ECO:0000259" key="2">
    <source>
        <dbReference type="Pfam" id="PF05065"/>
    </source>
</evidence>
<comment type="subcellular location">
    <subcellularLocation>
        <location evidence="1">Virion</location>
    </subcellularLocation>
</comment>
<sequence>MSDDNMKDTLEGIQIAFNELKNTNEAKLSEFATKGSVDTLINEKIARINDELTDLQKKSQRPNLNGSEVNAAEVEHKNAWDRWARKGAGEYELEALERKAVTITGTDATGLATGGLLMPRTYEAGIYSALETLSPIRAEATSVQVSSDDYRYLNSNGTFDSGWVGETDARPETATNTLGEVRVPMGEIYANPHASQRALDDVVFDLDGYMVDQTARAFAKKENAAFINGDGVNKPQGILTTTGLTTVNSGVAAGLPTSGDAYLKMIYALPAAYRPGAKFIMASASQLSVRTMKDTTGNYIWQPSLVAGAPQTIGGFDIVEVEDMDAVAAGKLPVVFGNIKVGYLIADRIGIRTLRDPYSKKPYVGFYSTKRVGGMVKDKAAFVAMKVSA</sequence>
<evidence type="ECO:0000256" key="1">
    <source>
        <dbReference type="ARBA" id="ARBA00004328"/>
    </source>
</evidence>
<evidence type="ECO:0000313" key="4">
    <source>
        <dbReference type="Proteomes" id="UP000244013"/>
    </source>
</evidence>
<dbReference type="Gene3D" id="3.30.2400.10">
    <property type="entry name" value="Major capsid protein gp5"/>
    <property type="match status" value="1"/>
</dbReference>
<reference evidence="3 4" key="1">
    <citation type="submission" date="2018-04" db="EMBL/GenBank/DDBJ databases">
        <title>Genomic Encyclopedia of Type Strains, Phase III (KMG-III): the genomes of soil and plant-associated and newly described type strains.</title>
        <authorList>
            <person name="Whitman W."/>
        </authorList>
    </citation>
    <scope>NUCLEOTIDE SEQUENCE [LARGE SCALE GENOMIC DNA]</scope>
    <source>
        <strain evidence="3 4">MA-olki</strain>
    </source>
</reference>
<dbReference type="Gene3D" id="3.30.2320.10">
    <property type="entry name" value="hypothetical protein PF0899 domain"/>
    <property type="match status" value="1"/>
</dbReference>
<dbReference type="GeneID" id="91004924"/>
<dbReference type="AlphaFoldDB" id="A0A2T5UCX4"/>
<dbReference type="InterPro" id="IPR024455">
    <property type="entry name" value="Phage_capsid"/>
</dbReference>
<accession>A0A2T5UCX4</accession>
<protein>
    <submittedName>
        <fullName evidence="3">HK97 family phage major capsid protein</fullName>
    </submittedName>
</protein>
<gene>
    <name evidence="3" type="ORF">C8J25_101864</name>
</gene>
<dbReference type="RefSeq" id="WP_107952329.1">
    <property type="nucleotide sequence ID" value="NZ_QAYE01000001.1"/>
</dbReference>
<feature type="domain" description="Phage capsid-like C-terminal" evidence="2">
    <location>
        <begin position="114"/>
        <end position="386"/>
    </location>
</feature>
<comment type="caution">
    <text evidence="3">The sequence shown here is derived from an EMBL/GenBank/DDBJ whole genome shotgun (WGS) entry which is preliminary data.</text>
</comment>
<dbReference type="SUPFAM" id="SSF56563">
    <property type="entry name" value="Major capsid protein gp5"/>
    <property type="match status" value="1"/>
</dbReference>
<name>A0A2T5UCX4_9SPHN</name>
<dbReference type="Pfam" id="PF05065">
    <property type="entry name" value="Phage_capsid"/>
    <property type="match status" value="1"/>
</dbReference>
<dbReference type="NCBIfam" id="TIGR01554">
    <property type="entry name" value="major_cap_HK97"/>
    <property type="match status" value="1"/>
</dbReference>
<dbReference type="EMBL" id="QAYE01000001">
    <property type="protein sequence ID" value="PTW49356.1"/>
    <property type="molecule type" value="Genomic_DNA"/>
</dbReference>
<evidence type="ECO:0000313" key="3">
    <source>
        <dbReference type="EMBL" id="PTW49356.1"/>
    </source>
</evidence>
<proteinExistence type="predicted"/>